<evidence type="ECO:0000256" key="3">
    <source>
        <dbReference type="ARBA" id="ARBA00022840"/>
    </source>
</evidence>
<dbReference type="Gene3D" id="3.40.50.300">
    <property type="entry name" value="P-loop containing nucleotide triphosphate hydrolases"/>
    <property type="match status" value="1"/>
</dbReference>
<dbReference type="GO" id="GO:0016887">
    <property type="term" value="F:ATP hydrolysis activity"/>
    <property type="evidence" value="ECO:0007669"/>
    <property type="project" value="InterPro"/>
</dbReference>
<proteinExistence type="predicted"/>
<dbReference type="InterPro" id="IPR003593">
    <property type="entry name" value="AAA+_ATPase"/>
</dbReference>
<dbReference type="SUPFAM" id="SSF52540">
    <property type="entry name" value="P-loop containing nucleoside triphosphate hydrolases"/>
    <property type="match status" value="1"/>
</dbReference>
<dbReference type="PANTHER" id="PTHR42939:SF1">
    <property type="entry name" value="ABC TRANSPORTER ATP-BINDING PROTEIN ALBC-RELATED"/>
    <property type="match status" value="1"/>
</dbReference>
<dbReference type="InterPro" id="IPR051782">
    <property type="entry name" value="ABC_Transporter_VariousFunc"/>
</dbReference>
<organism evidence="5 6">
    <name type="scientific">Anaerobranca gottschalkii DSM 13577</name>
    <dbReference type="NCBI Taxonomy" id="1120990"/>
    <lineage>
        <taxon>Bacteria</taxon>
        <taxon>Bacillati</taxon>
        <taxon>Bacillota</taxon>
        <taxon>Clostridia</taxon>
        <taxon>Eubacteriales</taxon>
        <taxon>Proteinivoracaceae</taxon>
        <taxon>Anaerobranca</taxon>
    </lineage>
</organism>
<protein>
    <submittedName>
        <fullName evidence="5">ABC-2 type transport system ATP-binding protein</fullName>
    </submittedName>
</protein>
<evidence type="ECO:0000313" key="5">
    <source>
        <dbReference type="EMBL" id="SES85909.1"/>
    </source>
</evidence>
<keyword evidence="6" id="KW-1185">Reference proteome</keyword>
<dbReference type="InterPro" id="IPR027417">
    <property type="entry name" value="P-loop_NTPase"/>
</dbReference>
<dbReference type="EMBL" id="FOIF01000014">
    <property type="protein sequence ID" value="SES85909.1"/>
    <property type="molecule type" value="Genomic_DNA"/>
</dbReference>
<evidence type="ECO:0000259" key="4">
    <source>
        <dbReference type="PROSITE" id="PS50893"/>
    </source>
</evidence>
<dbReference type="SMART" id="SM00382">
    <property type="entry name" value="AAA"/>
    <property type="match status" value="1"/>
</dbReference>
<sequence>MFEINNLSFSYEDKNIFEKANFSVEKGERICLLGENGAGKTTFLRILSGSLNAEMEIRFNNNRYNSIREIIDKIGYVPDKPHLYDFLTGKENIEFLLNIFNVNNKWEEIQELCRKFNLHNDLDDLVKNYSLGMKHKLYLICILVRDIDILLLDEPLSSLDIDSQKIALEKFKLFTDKGGIIIFSTHIESIEQNIASTKYKIVNKKLYKLN</sequence>
<dbReference type="PANTHER" id="PTHR42939">
    <property type="entry name" value="ABC TRANSPORTER ATP-BINDING PROTEIN ALBC-RELATED"/>
    <property type="match status" value="1"/>
</dbReference>
<dbReference type="PROSITE" id="PS50893">
    <property type="entry name" value="ABC_TRANSPORTER_2"/>
    <property type="match status" value="1"/>
</dbReference>
<evidence type="ECO:0000313" key="6">
    <source>
        <dbReference type="Proteomes" id="UP000243819"/>
    </source>
</evidence>
<dbReference type="OrthoDB" id="9804819at2"/>
<accession>A0A1H9ZVW0</accession>
<feature type="domain" description="ABC transporter" evidence="4">
    <location>
        <begin position="2"/>
        <end position="209"/>
    </location>
</feature>
<keyword evidence="2" id="KW-0547">Nucleotide-binding</keyword>
<reference evidence="6" key="1">
    <citation type="submission" date="2016-10" db="EMBL/GenBank/DDBJ databases">
        <authorList>
            <person name="Varghese N."/>
            <person name="Submissions S."/>
        </authorList>
    </citation>
    <scope>NUCLEOTIDE SEQUENCE [LARGE SCALE GENOMIC DNA]</scope>
    <source>
        <strain evidence="6">DSM 13577</strain>
    </source>
</reference>
<dbReference type="Proteomes" id="UP000243819">
    <property type="component" value="Unassembled WGS sequence"/>
</dbReference>
<dbReference type="GO" id="GO:0005524">
    <property type="term" value="F:ATP binding"/>
    <property type="evidence" value="ECO:0007669"/>
    <property type="project" value="UniProtKB-KW"/>
</dbReference>
<dbReference type="STRING" id="1120990.SAMN03080614_10144"/>
<name>A0A1H9ZVW0_9FIRM</name>
<keyword evidence="3 5" id="KW-0067">ATP-binding</keyword>
<dbReference type="Pfam" id="PF00005">
    <property type="entry name" value="ABC_tran"/>
    <property type="match status" value="1"/>
</dbReference>
<dbReference type="CDD" id="cd03230">
    <property type="entry name" value="ABC_DR_subfamily_A"/>
    <property type="match status" value="1"/>
</dbReference>
<keyword evidence="1" id="KW-0813">Transport</keyword>
<dbReference type="AlphaFoldDB" id="A0A1H9ZVW0"/>
<evidence type="ECO:0000256" key="2">
    <source>
        <dbReference type="ARBA" id="ARBA00022741"/>
    </source>
</evidence>
<gene>
    <name evidence="5" type="ORF">SAMN03080614_10144</name>
</gene>
<dbReference type="RefSeq" id="WP_091349926.1">
    <property type="nucleotide sequence ID" value="NZ_FOIF01000014.1"/>
</dbReference>
<evidence type="ECO:0000256" key="1">
    <source>
        <dbReference type="ARBA" id="ARBA00022448"/>
    </source>
</evidence>
<dbReference type="InterPro" id="IPR003439">
    <property type="entry name" value="ABC_transporter-like_ATP-bd"/>
</dbReference>